<comment type="similarity">
    <text evidence="1">Belongs to the UPF0065 (bug) family.</text>
</comment>
<dbReference type="InterPro" id="IPR005064">
    <property type="entry name" value="BUG"/>
</dbReference>
<evidence type="ECO:0000313" key="3">
    <source>
        <dbReference type="EMBL" id="RSZ29217.1"/>
    </source>
</evidence>
<evidence type="ECO:0000256" key="2">
    <source>
        <dbReference type="SAM" id="MobiDB-lite"/>
    </source>
</evidence>
<accession>A0ABX9ZXN6</accession>
<dbReference type="Gene3D" id="3.40.190.10">
    <property type="entry name" value="Periplasmic binding protein-like II"/>
    <property type="match status" value="1"/>
</dbReference>
<dbReference type="InterPro" id="IPR042100">
    <property type="entry name" value="Bug_dom1"/>
</dbReference>
<gene>
    <name evidence="3" type="ORF">EJO66_30230</name>
</gene>
<reference evidence="3 4" key="1">
    <citation type="submission" date="2018-12" db="EMBL/GenBank/DDBJ databases">
        <title>The genome sequences of strain 502.</title>
        <authorList>
            <person name="Gao J."/>
            <person name="Sun J."/>
        </authorList>
    </citation>
    <scope>NUCLEOTIDE SEQUENCE [LARGE SCALE GENOMIC DNA]</scope>
    <source>
        <strain evidence="3 4">502</strain>
    </source>
</reference>
<dbReference type="PANTHER" id="PTHR42928:SF5">
    <property type="entry name" value="BLR1237 PROTEIN"/>
    <property type="match status" value="1"/>
</dbReference>
<organism evidence="3 4">
    <name type="scientific">Variovorax beijingensis</name>
    <dbReference type="NCBI Taxonomy" id="2496117"/>
    <lineage>
        <taxon>Bacteria</taxon>
        <taxon>Pseudomonadati</taxon>
        <taxon>Pseudomonadota</taxon>
        <taxon>Betaproteobacteria</taxon>
        <taxon>Burkholderiales</taxon>
        <taxon>Comamonadaceae</taxon>
        <taxon>Variovorax</taxon>
    </lineage>
</organism>
<name>A0ABX9ZXN6_9BURK</name>
<proteinExistence type="inferred from homology"/>
<dbReference type="PANTHER" id="PTHR42928">
    <property type="entry name" value="TRICARBOXYLATE-BINDING PROTEIN"/>
    <property type="match status" value="1"/>
</dbReference>
<feature type="compositionally biased region" description="Basic residues" evidence="2">
    <location>
        <begin position="8"/>
        <end position="23"/>
    </location>
</feature>
<protein>
    <submittedName>
        <fullName evidence="3">Tripartite tricarboxylate transporter substrate binding protein</fullName>
    </submittedName>
</protein>
<dbReference type="SUPFAM" id="SSF53850">
    <property type="entry name" value="Periplasmic binding protein-like II"/>
    <property type="match status" value="1"/>
</dbReference>
<comment type="caution">
    <text evidence="3">The sequence shown here is derived from an EMBL/GenBank/DDBJ whole genome shotgun (WGS) entry which is preliminary data.</text>
</comment>
<dbReference type="Proteomes" id="UP000271137">
    <property type="component" value="Unassembled WGS sequence"/>
</dbReference>
<evidence type="ECO:0000313" key="4">
    <source>
        <dbReference type="Proteomes" id="UP000271137"/>
    </source>
</evidence>
<dbReference type="Gene3D" id="3.40.190.150">
    <property type="entry name" value="Bordetella uptake gene, domain 1"/>
    <property type="match status" value="1"/>
</dbReference>
<sequence length="425" mass="45663">MPAANWRARPRRPSRRSAARARRGSICAATTRPSRSRNCGGLSTGTCRWWSTTRRWSMTRRSCPGTRTGSRRAVSNASTASRRRTWPELHPISSVEPDMSINLFRCAVSRRTASVFAAAALLSASVFAQTPFPTKPVRLIVPWPAGASPDVTARFIADRLTKDLGQPVLVDNRPGASQIIGTDLVAKAPADGHTLLFTAAPSVSLNPHVFSKLPYKASDLVPVIHVVEVPFVMIVRANSPYKSVDELVQAAKREPGKLNYATYGDGTPSHIAALQLVQRAGIAMTAIPYKDGGILSVMSGDVEFSMEASAAAIPQINGGKLRGLAVSANGRVPNLPGVPVLSEIFPGNQLHSWNGILAPRGTPPEALNRLSVALQKIIASSEFQQKAIDLGLIPVGGTQAQFASFLAKDYEEWGAVVKRNNIRLD</sequence>
<keyword evidence="4" id="KW-1185">Reference proteome</keyword>
<feature type="compositionally biased region" description="Polar residues" evidence="2">
    <location>
        <begin position="65"/>
        <end position="80"/>
    </location>
</feature>
<dbReference type="EMBL" id="RXFQ01000028">
    <property type="protein sequence ID" value="RSZ29217.1"/>
    <property type="molecule type" value="Genomic_DNA"/>
</dbReference>
<evidence type="ECO:0000256" key="1">
    <source>
        <dbReference type="ARBA" id="ARBA00006987"/>
    </source>
</evidence>
<dbReference type="Pfam" id="PF03401">
    <property type="entry name" value="TctC"/>
    <property type="match status" value="1"/>
</dbReference>
<dbReference type="CDD" id="cd07012">
    <property type="entry name" value="PBP2_Bug_TTT"/>
    <property type="match status" value="1"/>
</dbReference>
<feature type="region of interest" description="Disordered" evidence="2">
    <location>
        <begin position="60"/>
        <end position="82"/>
    </location>
</feature>
<feature type="region of interest" description="Disordered" evidence="2">
    <location>
        <begin position="1"/>
        <end position="39"/>
    </location>
</feature>